<dbReference type="EMBL" id="JAHLQL010000001">
    <property type="protein sequence ID" value="MBU5591399.1"/>
    <property type="molecule type" value="Genomic_DNA"/>
</dbReference>
<dbReference type="InterPro" id="IPR003593">
    <property type="entry name" value="AAA+_ATPase"/>
</dbReference>
<organism evidence="2 3">
    <name type="scientific">Clostridium simiarum</name>
    <dbReference type="NCBI Taxonomy" id="2841506"/>
    <lineage>
        <taxon>Bacteria</taxon>
        <taxon>Bacillati</taxon>
        <taxon>Bacillota</taxon>
        <taxon>Clostridia</taxon>
        <taxon>Eubacteriales</taxon>
        <taxon>Clostridiaceae</taxon>
        <taxon>Clostridium</taxon>
    </lineage>
</organism>
<feature type="domain" description="AAA+ ATPase" evidence="1">
    <location>
        <begin position="16"/>
        <end position="215"/>
    </location>
</feature>
<evidence type="ECO:0000313" key="2">
    <source>
        <dbReference type="EMBL" id="MBU5591399.1"/>
    </source>
</evidence>
<protein>
    <submittedName>
        <fullName evidence="2">AAA family ATPase</fullName>
    </submittedName>
</protein>
<gene>
    <name evidence="2" type="ORF">KQI89_06460</name>
</gene>
<dbReference type="InterPro" id="IPR011704">
    <property type="entry name" value="ATPase_dyneun-rel_AAA"/>
</dbReference>
<comment type="caution">
    <text evidence="2">The sequence shown here is derived from an EMBL/GenBank/DDBJ whole genome shotgun (WGS) entry which is preliminary data.</text>
</comment>
<dbReference type="Pfam" id="PF07728">
    <property type="entry name" value="AAA_5"/>
    <property type="match status" value="1"/>
</dbReference>
<sequence length="376" mass="43685">MKFSDALLTVDLVLRSEAVPLIIGESGIGKTSLVKKLSLQKGDYLVTIDANLLKEGEIGGLPTVEDYEVFEGSNAGKKKRTIYAVHTKLVDIDEAIKEDENRKVILFIDEINRCEHSVQQELMNLILNREINGYSLPKNVEVIAAMNPSNKYDSFENSEYQVVDMDPAQEDRFVWIEMDSDANEWIKWGMSKDGNIHEHILEFISTFPQYLHTPDSMDTIKATPRSWERISKAYRIFLEVKDTYPSNIFYNVVKGNVGSAIAQDFISFIKNYKASSIKPQDIFVSEVISQDIKDRVKRESHSKLYIIGKNVLMYLYESSHSEKEISLFSRYLKLYPMDLRMGIMKEIREEYKENLYKEFLDNEDFIELFFSCFLWR</sequence>
<evidence type="ECO:0000313" key="3">
    <source>
        <dbReference type="Proteomes" id="UP000736583"/>
    </source>
</evidence>
<accession>A0ABS6F0L2</accession>
<keyword evidence="3" id="KW-1185">Reference proteome</keyword>
<name>A0ABS6F0L2_9CLOT</name>
<dbReference type="Proteomes" id="UP000736583">
    <property type="component" value="Unassembled WGS sequence"/>
</dbReference>
<dbReference type="SMART" id="SM00382">
    <property type="entry name" value="AAA"/>
    <property type="match status" value="1"/>
</dbReference>
<evidence type="ECO:0000259" key="1">
    <source>
        <dbReference type="SMART" id="SM00382"/>
    </source>
</evidence>
<proteinExistence type="predicted"/>
<dbReference type="RefSeq" id="WP_216456384.1">
    <property type="nucleotide sequence ID" value="NZ_JAHLQL010000001.1"/>
</dbReference>
<reference evidence="2 3" key="1">
    <citation type="submission" date="2021-06" db="EMBL/GenBank/DDBJ databases">
        <authorList>
            <person name="Sun Q."/>
            <person name="Li D."/>
        </authorList>
    </citation>
    <scope>NUCLEOTIDE SEQUENCE [LARGE SCALE GENOMIC DNA]</scope>
    <source>
        <strain evidence="2 3">MSJ-4</strain>
    </source>
</reference>
<dbReference type="CDD" id="cd00009">
    <property type="entry name" value="AAA"/>
    <property type="match status" value="1"/>
</dbReference>